<keyword evidence="1" id="KW-0472">Membrane</keyword>
<accession>A0AB38A227</accession>
<keyword evidence="1" id="KW-1133">Transmembrane helix</keyword>
<feature type="transmembrane region" description="Helical" evidence="1">
    <location>
        <begin position="12"/>
        <end position="37"/>
    </location>
</feature>
<proteinExistence type="predicted"/>
<keyword evidence="1" id="KW-0812">Transmembrane</keyword>
<keyword evidence="3" id="KW-1185">Reference proteome</keyword>
<comment type="caution">
    <text evidence="2">The sequence shown here is derived from an EMBL/GenBank/DDBJ whole genome shotgun (WGS) entry which is preliminary data.</text>
</comment>
<evidence type="ECO:0000313" key="2">
    <source>
        <dbReference type="EMBL" id="SEA73829.1"/>
    </source>
</evidence>
<protein>
    <submittedName>
        <fullName evidence="2">Uncharacterized protein</fullName>
    </submittedName>
</protein>
<dbReference type="AlphaFoldDB" id="A0AB38A227"/>
<reference evidence="2 3" key="1">
    <citation type="submission" date="2016-10" db="EMBL/GenBank/DDBJ databases">
        <authorList>
            <person name="Varghese N."/>
            <person name="Submissions S."/>
        </authorList>
    </citation>
    <scope>NUCLEOTIDE SEQUENCE [LARGE SCALE GENOMIC DNA]</scope>
    <source>
        <strain evidence="2 3">DSM 14526</strain>
    </source>
</reference>
<gene>
    <name evidence="2" type="ORF">SAMN04488525_10519</name>
</gene>
<evidence type="ECO:0000256" key="1">
    <source>
        <dbReference type="SAM" id="Phobius"/>
    </source>
</evidence>
<organism evidence="2 3">
    <name type="scientific">Trichococcus collinsii</name>
    <dbReference type="NCBI Taxonomy" id="157076"/>
    <lineage>
        <taxon>Bacteria</taxon>
        <taxon>Bacillati</taxon>
        <taxon>Bacillota</taxon>
        <taxon>Bacilli</taxon>
        <taxon>Lactobacillales</taxon>
        <taxon>Carnobacteriaceae</taxon>
        <taxon>Trichococcus</taxon>
    </lineage>
</organism>
<sequence>MQVRIACKILNIMFSAYANNLCHSLFAVAFSGFIAYIERNVESVKWIESLLDTLHIWRE</sequence>
<name>A0AB38A227_9LACT</name>
<dbReference type="Proteomes" id="UP000199042">
    <property type="component" value="Unassembled WGS sequence"/>
</dbReference>
<dbReference type="EMBL" id="FNQH01000005">
    <property type="protein sequence ID" value="SEA73829.1"/>
    <property type="molecule type" value="Genomic_DNA"/>
</dbReference>
<evidence type="ECO:0000313" key="3">
    <source>
        <dbReference type="Proteomes" id="UP000199042"/>
    </source>
</evidence>